<feature type="transmembrane region" description="Helical" evidence="6">
    <location>
        <begin position="313"/>
        <end position="333"/>
    </location>
</feature>
<reference evidence="7 8" key="1">
    <citation type="journal article" date="2020" name="Antonie Van Leeuwenhoek">
        <title>Rhodopirellula heiligendammensis sp. nov., Rhodopirellula pilleata sp. nov., and Rhodopirellula solitaria sp. nov. isolated from natural or artificial marine surfaces in Northern Germany and California, USA, and emended description of the genus Rhodopirellula.</title>
        <authorList>
            <person name="Kallscheuer N."/>
            <person name="Wiegand S."/>
            <person name="Jogler M."/>
            <person name="Boedeker C."/>
            <person name="Peeters S.H."/>
            <person name="Rast P."/>
            <person name="Heuer A."/>
            <person name="Jetten M.S.M."/>
            <person name="Rohde M."/>
            <person name="Jogler C."/>
        </authorList>
    </citation>
    <scope>NUCLEOTIDE SEQUENCE [LARGE SCALE GENOMIC DNA]</scope>
    <source>
        <strain evidence="7 8">Poly21</strain>
    </source>
</reference>
<keyword evidence="8" id="KW-1185">Reference proteome</keyword>
<evidence type="ECO:0000313" key="8">
    <source>
        <dbReference type="Proteomes" id="UP000319908"/>
    </source>
</evidence>
<feature type="transmembrane region" description="Helical" evidence="6">
    <location>
        <begin position="98"/>
        <end position="124"/>
    </location>
</feature>
<feature type="transmembrane region" description="Helical" evidence="6">
    <location>
        <begin position="55"/>
        <end position="78"/>
    </location>
</feature>
<evidence type="ECO:0000256" key="6">
    <source>
        <dbReference type="SAM" id="Phobius"/>
    </source>
</evidence>
<evidence type="ECO:0000256" key="1">
    <source>
        <dbReference type="ARBA" id="ARBA00004651"/>
    </source>
</evidence>
<dbReference type="RefSeq" id="WP_146406267.1">
    <property type="nucleotide sequence ID" value="NZ_SJPU01000001.1"/>
</dbReference>
<keyword evidence="4 6" id="KW-1133">Transmembrane helix</keyword>
<evidence type="ECO:0000313" key="7">
    <source>
        <dbReference type="EMBL" id="TWU19458.1"/>
    </source>
</evidence>
<feature type="transmembrane region" description="Helical" evidence="6">
    <location>
        <begin position="13"/>
        <end position="34"/>
    </location>
</feature>
<comment type="subcellular location">
    <subcellularLocation>
        <location evidence="1">Cell membrane</location>
        <topology evidence="1">Multi-pass membrane protein</topology>
    </subcellularLocation>
</comment>
<name>A0A5C6C5N2_9BACT</name>
<accession>A0A5C6C5N2</accession>
<dbReference type="InterPro" id="IPR005495">
    <property type="entry name" value="LptG/LptF_permease"/>
</dbReference>
<evidence type="ECO:0000256" key="4">
    <source>
        <dbReference type="ARBA" id="ARBA00022989"/>
    </source>
</evidence>
<comment type="caution">
    <text evidence="7">The sequence shown here is derived from an EMBL/GenBank/DDBJ whole genome shotgun (WGS) entry which is preliminary data.</text>
</comment>
<dbReference type="GO" id="GO:0043190">
    <property type="term" value="C:ATP-binding cassette (ABC) transporter complex"/>
    <property type="evidence" value="ECO:0007669"/>
    <property type="project" value="TreeGrafter"/>
</dbReference>
<gene>
    <name evidence="7" type="ORF">Poly21_16310</name>
</gene>
<dbReference type="PANTHER" id="PTHR33529">
    <property type="entry name" value="SLR0882 PROTEIN-RELATED"/>
    <property type="match status" value="1"/>
</dbReference>
<feature type="transmembrane region" description="Helical" evidence="6">
    <location>
        <begin position="373"/>
        <end position="393"/>
    </location>
</feature>
<dbReference type="Proteomes" id="UP000319908">
    <property type="component" value="Unassembled WGS sequence"/>
</dbReference>
<sequence length="397" mass="43914">MLTRIQRRIVLDIAVMFFTSLLVITMLVLLVGLVREAMNQGLGPRSILRLIPYTLPNALSMAVPGTALFSVCSVYGRMSADNEFVTMQSVGVSLLPSILPAIVLTTVLSVATVGLINVAFTWGFHGIERVVMSSVESIAYRVLQRERSFQHSGFSITVRGVEGRDLIEPQIKINRPHTDPVTITARTAQMTYQDTAQALEFRITDGSASVGNAASFQFPNTFVQTVPLAATSQDTLLTAHPSHMPMRSLPMASLQQREDLLRREHAMAVNVGFSLLTSRPHRMMDAKSLEREAGATHSRQRLHRLGTEMQRRWASGFTCLAMSMLGIPLAIRMKASDTMTTFGVVFLPTVLVYYPIFALSLDMAKDGRIPSAGVWIANAIFIFAALFLLRRLIYRPV</sequence>
<evidence type="ECO:0000256" key="3">
    <source>
        <dbReference type="ARBA" id="ARBA00022692"/>
    </source>
</evidence>
<dbReference type="PANTHER" id="PTHR33529:SF6">
    <property type="entry name" value="YJGP_YJGQ FAMILY PERMEASE"/>
    <property type="match status" value="1"/>
</dbReference>
<dbReference type="GO" id="GO:0015920">
    <property type="term" value="P:lipopolysaccharide transport"/>
    <property type="evidence" value="ECO:0007669"/>
    <property type="project" value="TreeGrafter"/>
</dbReference>
<evidence type="ECO:0000256" key="2">
    <source>
        <dbReference type="ARBA" id="ARBA00022475"/>
    </source>
</evidence>
<protein>
    <submittedName>
        <fullName evidence="7">Permease YjgP/YjgQ family protein</fullName>
    </submittedName>
</protein>
<dbReference type="AlphaFoldDB" id="A0A5C6C5N2"/>
<organism evidence="7 8">
    <name type="scientific">Allorhodopirellula heiligendammensis</name>
    <dbReference type="NCBI Taxonomy" id="2714739"/>
    <lineage>
        <taxon>Bacteria</taxon>
        <taxon>Pseudomonadati</taxon>
        <taxon>Planctomycetota</taxon>
        <taxon>Planctomycetia</taxon>
        <taxon>Pirellulales</taxon>
        <taxon>Pirellulaceae</taxon>
        <taxon>Allorhodopirellula</taxon>
    </lineage>
</organism>
<keyword evidence="5 6" id="KW-0472">Membrane</keyword>
<dbReference type="EMBL" id="SJPU01000001">
    <property type="protein sequence ID" value="TWU19458.1"/>
    <property type="molecule type" value="Genomic_DNA"/>
</dbReference>
<keyword evidence="3 6" id="KW-0812">Transmembrane</keyword>
<keyword evidence="2" id="KW-1003">Cell membrane</keyword>
<dbReference type="OrthoDB" id="238655at2"/>
<evidence type="ECO:0000256" key="5">
    <source>
        <dbReference type="ARBA" id="ARBA00023136"/>
    </source>
</evidence>
<proteinExistence type="predicted"/>
<feature type="transmembrane region" description="Helical" evidence="6">
    <location>
        <begin position="339"/>
        <end position="361"/>
    </location>
</feature>
<dbReference type="Pfam" id="PF03739">
    <property type="entry name" value="LptF_LptG"/>
    <property type="match status" value="1"/>
</dbReference>